<evidence type="ECO:0000313" key="3">
    <source>
        <dbReference type="Proteomes" id="UP001205740"/>
    </source>
</evidence>
<evidence type="ECO:0000313" key="2">
    <source>
        <dbReference type="EMBL" id="MCP2159048.1"/>
    </source>
</evidence>
<dbReference type="EMBL" id="JAMTCG010000001">
    <property type="protein sequence ID" value="MCP2159048.1"/>
    <property type="molecule type" value="Genomic_DNA"/>
</dbReference>
<proteinExistence type="predicted"/>
<keyword evidence="3" id="KW-1185">Reference proteome</keyword>
<dbReference type="RefSeq" id="WP_253652662.1">
    <property type="nucleotide sequence ID" value="NZ_BAAAOE010000004.1"/>
</dbReference>
<dbReference type="SUPFAM" id="SSF53756">
    <property type="entry name" value="UDP-Glycosyltransferase/glycogen phosphorylase"/>
    <property type="match status" value="1"/>
</dbReference>
<sequence length="394" mass="39995">MRIALVAGPDAGHAIPAIALARRLAAAGDDAIVFTGEPWHRRWRPREASDERVTLLPLPGLDRTGGDDSDAGARLSVRAAQMTTDLVGPLGEQDVDLVVGDVITVCGGWAAETLGLPWVELSPHPLYEPSRGLPPIGSGLAPGRGPLGRVRDTIMRALTARSRATGERQRGAARVSIGLPAAAPGPAAQLIATLPVLELPRPDWPSRAHVVGPLLWEPTDEEFAPPAGDGPLVVVAPSTAATGVTDLVETALAALDPEVTGVGVRVVISALDVAVGDLPPWAVAGTARQDRVLAGASAVVCGGGHGMLAKSLAAGVPVVAVPGGGDQWELANRVQRAGVGACVRPPDVAAVRAACLAVLADPGVAAGARRAALGARDVADPVAVCHAVVGEHRS</sequence>
<organism evidence="2 3">
    <name type="scientific">Williamsia serinedens</name>
    <dbReference type="NCBI Taxonomy" id="391736"/>
    <lineage>
        <taxon>Bacteria</taxon>
        <taxon>Bacillati</taxon>
        <taxon>Actinomycetota</taxon>
        <taxon>Actinomycetes</taxon>
        <taxon>Mycobacteriales</taxon>
        <taxon>Nocardiaceae</taxon>
        <taxon>Williamsia</taxon>
    </lineage>
</organism>
<dbReference type="PANTHER" id="PTHR21015">
    <property type="entry name" value="UDP-N-ACETYLGLUCOSAMINE--N-ACETYLMURAMYL-(PENTAPEPTIDE) PYROPHOSPHORYL-UNDECAPRENOL N-ACETYLGLUCOSAMINE TRANSFERASE 1"/>
    <property type="match status" value="1"/>
</dbReference>
<keyword evidence="1" id="KW-0808">Transferase</keyword>
<gene>
    <name evidence="2" type="ORF">LX12_000212</name>
</gene>
<reference evidence="2 3" key="1">
    <citation type="submission" date="2022-06" db="EMBL/GenBank/DDBJ databases">
        <title>Genomic Encyclopedia of Archaeal and Bacterial Type Strains, Phase II (KMG-II): from individual species to whole genera.</title>
        <authorList>
            <person name="Goeker M."/>
        </authorList>
    </citation>
    <scope>NUCLEOTIDE SEQUENCE [LARGE SCALE GENOMIC DNA]</scope>
    <source>
        <strain evidence="2 3">DSM 45037</strain>
    </source>
</reference>
<comment type="caution">
    <text evidence="2">The sequence shown here is derived from an EMBL/GenBank/DDBJ whole genome shotgun (WGS) entry which is preliminary data.</text>
</comment>
<dbReference type="Gene3D" id="3.40.50.2000">
    <property type="entry name" value="Glycogen Phosphorylase B"/>
    <property type="match status" value="2"/>
</dbReference>
<dbReference type="Proteomes" id="UP001205740">
    <property type="component" value="Unassembled WGS sequence"/>
</dbReference>
<dbReference type="PANTHER" id="PTHR21015:SF22">
    <property type="entry name" value="GLYCOSYLTRANSFERASE"/>
    <property type="match status" value="1"/>
</dbReference>
<accession>A0ABT1GXN6</accession>
<evidence type="ECO:0000256" key="1">
    <source>
        <dbReference type="ARBA" id="ARBA00022679"/>
    </source>
</evidence>
<protein>
    <submittedName>
        <fullName evidence="2">UDP:flavonoid glycosyltransferase YjiC, YdhE family</fullName>
    </submittedName>
</protein>
<name>A0ABT1GXN6_9NOCA</name>